<comment type="caution">
    <text evidence="2">The sequence shown here is derived from an EMBL/GenBank/DDBJ whole genome shotgun (WGS) entry which is preliminary data.</text>
</comment>
<organism evidence="2 3">
    <name type="scientific">Ensete ventricosum</name>
    <name type="common">Abyssinian banana</name>
    <name type="synonym">Musa ensete</name>
    <dbReference type="NCBI Taxonomy" id="4639"/>
    <lineage>
        <taxon>Eukaryota</taxon>
        <taxon>Viridiplantae</taxon>
        <taxon>Streptophyta</taxon>
        <taxon>Embryophyta</taxon>
        <taxon>Tracheophyta</taxon>
        <taxon>Spermatophyta</taxon>
        <taxon>Magnoliopsida</taxon>
        <taxon>Liliopsida</taxon>
        <taxon>Zingiberales</taxon>
        <taxon>Musaceae</taxon>
        <taxon>Ensete</taxon>
    </lineage>
</organism>
<name>A0A426WYY3_ENSVE</name>
<evidence type="ECO:0000313" key="3">
    <source>
        <dbReference type="Proteomes" id="UP000287651"/>
    </source>
</evidence>
<sequence length="66" mass="6788">MPASSPSMGIAPLQADRGQALPLRPRRGQATGSERCFCPQAAFLLAPCPQLSARLRATAPAGGCPL</sequence>
<dbReference type="EMBL" id="AMZH03032121">
    <property type="protein sequence ID" value="RRT32428.1"/>
    <property type="molecule type" value="Genomic_DNA"/>
</dbReference>
<dbReference type="Proteomes" id="UP000287651">
    <property type="component" value="Unassembled WGS sequence"/>
</dbReference>
<reference evidence="2 3" key="1">
    <citation type="journal article" date="2014" name="Agronomy (Basel)">
        <title>A Draft Genome Sequence for Ensete ventricosum, the Drought-Tolerant Tree Against Hunger.</title>
        <authorList>
            <person name="Harrison J."/>
            <person name="Moore K.A."/>
            <person name="Paszkiewicz K."/>
            <person name="Jones T."/>
            <person name="Grant M."/>
            <person name="Ambacheew D."/>
            <person name="Muzemil S."/>
            <person name="Studholme D.J."/>
        </authorList>
    </citation>
    <scope>NUCLEOTIDE SEQUENCE [LARGE SCALE GENOMIC DNA]</scope>
</reference>
<dbReference type="AlphaFoldDB" id="A0A426WYY3"/>
<accession>A0A426WYY3</accession>
<evidence type="ECO:0000313" key="2">
    <source>
        <dbReference type="EMBL" id="RRT32428.1"/>
    </source>
</evidence>
<gene>
    <name evidence="2" type="ORF">B296_00056787</name>
</gene>
<evidence type="ECO:0000256" key="1">
    <source>
        <dbReference type="SAM" id="MobiDB-lite"/>
    </source>
</evidence>
<feature type="region of interest" description="Disordered" evidence="1">
    <location>
        <begin position="1"/>
        <end position="27"/>
    </location>
</feature>
<protein>
    <submittedName>
        <fullName evidence="2">Uncharacterized protein</fullName>
    </submittedName>
</protein>
<proteinExistence type="predicted"/>